<feature type="region of interest" description="Disordered" evidence="1">
    <location>
        <begin position="679"/>
        <end position="723"/>
    </location>
</feature>
<feature type="transmembrane region" description="Helical" evidence="2">
    <location>
        <begin position="38"/>
        <end position="67"/>
    </location>
</feature>
<feature type="transmembrane region" description="Helical" evidence="2">
    <location>
        <begin position="100"/>
        <end position="121"/>
    </location>
</feature>
<feature type="compositionally biased region" description="Basic residues" evidence="1">
    <location>
        <begin position="419"/>
        <end position="430"/>
    </location>
</feature>
<feature type="region of interest" description="Disordered" evidence="1">
    <location>
        <begin position="808"/>
        <end position="874"/>
    </location>
</feature>
<feature type="region of interest" description="Disordered" evidence="1">
    <location>
        <begin position="385"/>
        <end position="489"/>
    </location>
</feature>
<reference evidence="3 4" key="1">
    <citation type="submission" date="2018-04" db="EMBL/GenBank/DDBJ databases">
        <title>The genome of golden apple snail Pomacea canaliculata provides insight into stress tolerance and invasive adaptation.</title>
        <authorList>
            <person name="Liu C."/>
            <person name="Liu B."/>
            <person name="Ren Y."/>
            <person name="Zhang Y."/>
            <person name="Wang H."/>
            <person name="Li S."/>
            <person name="Jiang F."/>
            <person name="Yin L."/>
            <person name="Zhang G."/>
            <person name="Qian W."/>
            <person name="Fan W."/>
        </authorList>
    </citation>
    <scope>NUCLEOTIDE SEQUENCE [LARGE SCALE GENOMIC DNA]</scope>
    <source>
        <strain evidence="3">SZHN2017</strain>
        <tissue evidence="3">Muscle</tissue>
    </source>
</reference>
<keyword evidence="2" id="KW-0812">Transmembrane</keyword>
<protein>
    <submittedName>
        <fullName evidence="3">Uncharacterized protein</fullName>
    </submittedName>
</protein>
<feature type="compositionally biased region" description="Polar residues" evidence="1">
    <location>
        <begin position="829"/>
        <end position="838"/>
    </location>
</feature>
<sequence length="1129" mass="123769">MFIPHARVHIAGIPYWKGSKGKVGQARRRLGMREIMRMPCLIPTAGIVIIGLIILAGGAGMSVLGYIPDTVTSVSDDGNTTTMTTVPRDARYYATKSLSYAGPVLMGFGFFAIIISCVLYCEIVDRYTVIMPKKPETRIKRRDIMNMIVSEFKKSYFRGIEVPLRKQEPVTQQKGEREKETLLKALSISTPVLLMSPDLAPTWRFSHYAYRYPGRRHMALKPRHPKLKQLGGSSGSSGHEPWLKTSSLPNICDPDIRRHDLPRPVPLDQHEVTRVRRMKRFGRPCRSMDNRISWSLPHTLSRSTTGVDNPAYLHEQDRKKSLSMCVHPEIGVSGTTRRPHARFVKASQMQPRTRLLQQQQQQMQKQQNQQQQQQQLQQQQQQQKQQQNQNKQKNLQQQRSQDSTESIEKRRSESDQSKPRQRPKLTRTKATHASFDVSDTSFASLLPAEPPPFPPPYKIKKQEVPAGPSPRTSKLLRARAKSEEGKEKKKPEMILLKDLFRSFDVHDDAFLSVSPVATASSAPGSTSAMVYLDPLAGQRCEVLRPASTQQSQKDRCHIHVINRDGGYTAVDSTGLTTSGPFKTIVAVNSEASSAKAAEADEQCYQLPLLSGVLRAHSQCDVKQRTNVIRYSRETEKSLSLDTKDRVPGVDARPAEIQRAHSFNVTDYDADAKAAHSSAAKKLHSEKVSSNRLRVFGAPSNRSRPKSWDGDKSHSLDTPDLDKGTVCSLTVPRLDRANSFEPIGNVGLKVKQCNLSSQGSPSDEPVHSCSFRIDDETKTGKHGSDEIRQKTPIPTVTLTVPLPAVLIQPPVENNKSEKLQSRRQHRLKKQQTVVQNPLYQQPRETKEKPGSTMLDRGQKNQPSSSCHVEMGHKQSACQMQGTVQQGHVTLRQSLPSAAQPPHDLNGGPKQGSVIVHRAAVHLPADCVIDKRAPSTSPALLPHLPPPPPSPSPLTSPSMIPGGLLLSPTSSSSSPLFSLPAPPPSPMTLLISSPLSSGSSLFAPPSPSSPSTPRSTPTSMLLSKASALLQPGSATSSRPATPSPAQTTTPTSVNPTTLMSSLSTETCSVGGGGAGGLGGGCRRSVSPVARRSRLRTRSLAVEGSSEEEYTENTPLIQTLAVHSSSSSNCKQ</sequence>
<feature type="compositionally biased region" description="Low complexity" evidence="1">
    <location>
        <begin position="1009"/>
        <end position="1021"/>
    </location>
</feature>
<dbReference type="OrthoDB" id="6162767at2759"/>
<dbReference type="AlphaFoldDB" id="A0A2T7NQ57"/>
<organism evidence="3 4">
    <name type="scientific">Pomacea canaliculata</name>
    <name type="common">Golden apple snail</name>
    <dbReference type="NCBI Taxonomy" id="400727"/>
    <lineage>
        <taxon>Eukaryota</taxon>
        <taxon>Metazoa</taxon>
        <taxon>Spiralia</taxon>
        <taxon>Lophotrochozoa</taxon>
        <taxon>Mollusca</taxon>
        <taxon>Gastropoda</taxon>
        <taxon>Caenogastropoda</taxon>
        <taxon>Architaenioglossa</taxon>
        <taxon>Ampullarioidea</taxon>
        <taxon>Ampullariidae</taxon>
        <taxon>Pomacea</taxon>
    </lineage>
</organism>
<keyword evidence="4" id="KW-1185">Reference proteome</keyword>
<accession>A0A2T7NQ57</accession>
<evidence type="ECO:0000313" key="4">
    <source>
        <dbReference type="Proteomes" id="UP000245119"/>
    </source>
</evidence>
<feature type="compositionally biased region" description="Polar residues" evidence="1">
    <location>
        <begin position="1056"/>
        <end position="1065"/>
    </location>
</feature>
<feature type="compositionally biased region" description="Low complexity" evidence="1">
    <location>
        <begin position="953"/>
        <end position="977"/>
    </location>
</feature>
<feature type="compositionally biased region" description="Low complexity" evidence="1">
    <location>
        <begin position="385"/>
        <end position="398"/>
    </location>
</feature>
<feature type="compositionally biased region" description="Low complexity" evidence="1">
    <location>
        <begin position="1029"/>
        <end position="1055"/>
    </location>
</feature>
<feature type="compositionally biased region" description="Polar residues" evidence="1">
    <location>
        <begin position="1109"/>
        <end position="1129"/>
    </location>
</feature>
<name>A0A2T7NQ57_POMCA</name>
<dbReference type="STRING" id="400727.A0A2T7NQ57"/>
<feature type="compositionally biased region" description="Basic and acidic residues" evidence="1">
    <location>
        <begin position="480"/>
        <end position="489"/>
    </location>
</feature>
<feature type="compositionally biased region" description="Gly residues" evidence="1">
    <location>
        <begin position="1067"/>
        <end position="1079"/>
    </location>
</feature>
<keyword evidence="2" id="KW-1133">Transmembrane helix</keyword>
<feature type="compositionally biased region" description="Basic and acidic residues" evidence="1">
    <location>
        <begin position="705"/>
        <end position="722"/>
    </location>
</feature>
<feature type="compositionally biased region" description="Basic and acidic residues" evidence="1">
    <location>
        <begin position="406"/>
        <end position="418"/>
    </location>
</feature>
<feature type="region of interest" description="Disordered" evidence="1">
    <location>
        <begin position="996"/>
        <end position="1129"/>
    </location>
</feature>
<feature type="region of interest" description="Disordered" evidence="1">
    <location>
        <begin position="936"/>
        <end position="978"/>
    </location>
</feature>
<dbReference type="Proteomes" id="UP000245119">
    <property type="component" value="Linkage Group LG10"/>
</dbReference>
<dbReference type="EMBL" id="PZQS01000010">
    <property type="protein sequence ID" value="PVD23309.1"/>
    <property type="molecule type" value="Genomic_DNA"/>
</dbReference>
<evidence type="ECO:0000256" key="2">
    <source>
        <dbReference type="SAM" id="Phobius"/>
    </source>
</evidence>
<evidence type="ECO:0000313" key="3">
    <source>
        <dbReference type="EMBL" id="PVD23309.1"/>
    </source>
</evidence>
<feature type="compositionally biased region" description="Pro residues" evidence="1">
    <location>
        <begin position="941"/>
        <end position="952"/>
    </location>
</feature>
<proteinExistence type="predicted"/>
<feature type="compositionally biased region" description="Pro residues" evidence="1">
    <location>
        <begin position="448"/>
        <end position="457"/>
    </location>
</feature>
<gene>
    <name evidence="3" type="ORF">C0Q70_16577</name>
</gene>
<comment type="caution">
    <text evidence="3">The sequence shown here is derived from an EMBL/GenBank/DDBJ whole genome shotgun (WGS) entry which is preliminary data.</text>
</comment>
<evidence type="ECO:0000256" key="1">
    <source>
        <dbReference type="SAM" id="MobiDB-lite"/>
    </source>
</evidence>
<keyword evidence="2" id="KW-0472">Membrane</keyword>